<dbReference type="Proteomes" id="UP000482155">
    <property type="component" value="Unassembled WGS sequence"/>
</dbReference>
<evidence type="ECO:0000313" key="1">
    <source>
        <dbReference type="EMBL" id="NEX64397.1"/>
    </source>
</evidence>
<keyword evidence="2" id="KW-1185">Reference proteome</keyword>
<evidence type="ECO:0000313" key="2">
    <source>
        <dbReference type="Proteomes" id="UP000482155"/>
    </source>
</evidence>
<proteinExistence type="predicted"/>
<dbReference type="RefSeq" id="WP_163968326.1">
    <property type="nucleotide sequence ID" value="NZ_JAAIVB010000079.1"/>
</dbReference>
<dbReference type="EMBL" id="JAAIVB010000079">
    <property type="protein sequence ID" value="NEX64397.1"/>
    <property type="molecule type" value="Genomic_DNA"/>
</dbReference>
<name>A0A6B3SUK3_9BURK</name>
<comment type="caution">
    <text evidence="1">The sequence shown here is derived from an EMBL/GenBank/DDBJ whole genome shotgun (WGS) entry which is preliminary data.</text>
</comment>
<sequence>MENYLIVRTDFWVMALPDDWTQKESKDTSSLYFEAADGAKGLYINAWQLGGEDRRSAVQVAGAFKSNDLRHLFSMPGYAWQVVAEASEGDDKSWLMMTDCHARDKSYRAISKIIAAPPIVVRAAFHDYGCADYATSQRYFANSVSSLRLVESDEEE</sequence>
<protein>
    <submittedName>
        <fullName evidence="1">Uncharacterized protein</fullName>
    </submittedName>
</protein>
<gene>
    <name evidence="1" type="ORF">G3574_25225</name>
</gene>
<reference evidence="1 2" key="1">
    <citation type="submission" date="2020-02" db="EMBL/GenBank/DDBJ databases">
        <authorList>
            <person name="Kim M.K."/>
        </authorList>
    </citation>
    <scope>NUCLEOTIDE SEQUENCE [LARGE SCALE GENOMIC DNA]</scope>
    <source>
        <strain evidence="1 2">17J57-3</strain>
    </source>
</reference>
<accession>A0A6B3SUK3</accession>
<dbReference type="AlphaFoldDB" id="A0A6B3SUK3"/>
<organism evidence="1 2">
    <name type="scientific">Noviherbaspirillum galbum</name>
    <dbReference type="NCBI Taxonomy" id="2709383"/>
    <lineage>
        <taxon>Bacteria</taxon>
        <taxon>Pseudomonadati</taxon>
        <taxon>Pseudomonadota</taxon>
        <taxon>Betaproteobacteria</taxon>
        <taxon>Burkholderiales</taxon>
        <taxon>Oxalobacteraceae</taxon>
        <taxon>Noviherbaspirillum</taxon>
    </lineage>
</organism>